<sequence length="89" mass="10178">MPESIRCCNPIFLPRRSVTGIEIDRTSGGFEGFARVSERKPKRAISRRTAYGTLMTSTDAPFICRISTSNKYKTTFEKTNVQGRFFFGW</sequence>
<proteinExistence type="predicted"/>
<name>A0A9I9EIC0_CUCME</name>
<evidence type="ECO:0000313" key="1">
    <source>
        <dbReference type="EnsemblPlants" id="MELO3C034153.2.1"/>
    </source>
</evidence>
<accession>A0A9I9EIC0</accession>
<protein>
    <submittedName>
        <fullName evidence="1">Uncharacterized protein</fullName>
    </submittedName>
</protein>
<reference evidence="1" key="1">
    <citation type="submission" date="2023-03" db="UniProtKB">
        <authorList>
            <consortium name="EnsemblPlants"/>
        </authorList>
    </citation>
    <scope>IDENTIFICATION</scope>
</reference>
<dbReference type="Gramene" id="MELO3C034153.2.1">
    <property type="protein sequence ID" value="MELO3C034153.2.1"/>
    <property type="gene ID" value="MELO3C034153.2"/>
</dbReference>
<dbReference type="AlphaFoldDB" id="A0A9I9EIC0"/>
<dbReference type="EnsemblPlants" id="MELO3C034153.2.1">
    <property type="protein sequence ID" value="MELO3C034153.2.1"/>
    <property type="gene ID" value="MELO3C034153.2"/>
</dbReference>
<organism evidence="1">
    <name type="scientific">Cucumis melo</name>
    <name type="common">Muskmelon</name>
    <dbReference type="NCBI Taxonomy" id="3656"/>
    <lineage>
        <taxon>Eukaryota</taxon>
        <taxon>Viridiplantae</taxon>
        <taxon>Streptophyta</taxon>
        <taxon>Embryophyta</taxon>
        <taxon>Tracheophyta</taxon>
        <taxon>Spermatophyta</taxon>
        <taxon>Magnoliopsida</taxon>
        <taxon>eudicotyledons</taxon>
        <taxon>Gunneridae</taxon>
        <taxon>Pentapetalae</taxon>
        <taxon>rosids</taxon>
        <taxon>fabids</taxon>
        <taxon>Cucurbitales</taxon>
        <taxon>Cucurbitaceae</taxon>
        <taxon>Benincaseae</taxon>
        <taxon>Cucumis</taxon>
    </lineage>
</organism>